<reference evidence="2 3" key="1">
    <citation type="submission" date="2016-10" db="EMBL/GenBank/DDBJ databases">
        <authorList>
            <person name="de Groot N.N."/>
        </authorList>
    </citation>
    <scope>NUCLEOTIDE SEQUENCE [LARGE SCALE GENOMIC DNA]</scope>
    <source>
        <strain evidence="2 3">DSM 44637</strain>
    </source>
</reference>
<protein>
    <submittedName>
        <fullName evidence="2">Uncharacterized protein</fullName>
    </submittedName>
</protein>
<dbReference type="RefSeq" id="WP_280142755.1">
    <property type="nucleotide sequence ID" value="NZ_FOWC01000010.1"/>
</dbReference>
<evidence type="ECO:0000313" key="2">
    <source>
        <dbReference type="EMBL" id="SFQ27102.1"/>
    </source>
</evidence>
<dbReference type="EMBL" id="FOWC01000010">
    <property type="protein sequence ID" value="SFQ27102.1"/>
    <property type="molecule type" value="Genomic_DNA"/>
</dbReference>
<feature type="compositionally biased region" description="Basic and acidic residues" evidence="1">
    <location>
        <begin position="19"/>
        <end position="41"/>
    </location>
</feature>
<accession>A0A1I5X520</accession>
<sequence length="41" mass="4333">MAKHENKAEGDGQGTFDPSKTKDVDDAGGGRHDSEDTGEDK</sequence>
<evidence type="ECO:0000256" key="1">
    <source>
        <dbReference type="SAM" id="MobiDB-lite"/>
    </source>
</evidence>
<name>A0A1I5X520_9PSEU</name>
<organism evidence="2 3">
    <name type="scientific">Amycolatopsis rubida</name>
    <dbReference type="NCBI Taxonomy" id="112413"/>
    <lineage>
        <taxon>Bacteria</taxon>
        <taxon>Bacillati</taxon>
        <taxon>Actinomycetota</taxon>
        <taxon>Actinomycetes</taxon>
        <taxon>Pseudonocardiales</taxon>
        <taxon>Pseudonocardiaceae</taxon>
        <taxon>Amycolatopsis</taxon>
    </lineage>
</organism>
<gene>
    <name evidence="2" type="ORF">SAMN05421854_11038</name>
</gene>
<proteinExistence type="predicted"/>
<feature type="region of interest" description="Disordered" evidence="1">
    <location>
        <begin position="1"/>
        <end position="41"/>
    </location>
</feature>
<feature type="compositionally biased region" description="Basic and acidic residues" evidence="1">
    <location>
        <begin position="1"/>
        <end position="10"/>
    </location>
</feature>
<dbReference type="AlphaFoldDB" id="A0A1I5X520"/>
<dbReference type="STRING" id="112413.SAMN05421854_11038"/>
<dbReference type="Proteomes" id="UP000199137">
    <property type="component" value="Unassembled WGS sequence"/>
</dbReference>
<evidence type="ECO:0000313" key="3">
    <source>
        <dbReference type="Proteomes" id="UP000199137"/>
    </source>
</evidence>